<dbReference type="SUPFAM" id="SSF47413">
    <property type="entry name" value="lambda repressor-like DNA-binding domains"/>
    <property type="match status" value="1"/>
</dbReference>
<name>A0ABT8SLV1_9CAUL</name>
<dbReference type="Pfam" id="PF01381">
    <property type="entry name" value="HTH_3"/>
    <property type="match status" value="1"/>
</dbReference>
<dbReference type="InterPro" id="IPR001387">
    <property type="entry name" value="Cro/C1-type_HTH"/>
</dbReference>
<dbReference type="RefSeq" id="WP_302109970.1">
    <property type="nucleotide sequence ID" value="NZ_JAUKTR010000003.1"/>
</dbReference>
<comment type="caution">
    <text evidence="3">The sequence shown here is derived from an EMBL/GenBank/DDBJ whole genome shotgun (WGS) entry which is preliminary data.</text>
</comment>
<sequence>MSDHIGRALVAWNLRKLRTERSISQEKLAADTGVDRAYVGELERGRGNATVDLLERLAQVLGVPLGEFFVEPEASSLPPPALPSGRRARAG</sequence>
<organism evidence="3 4">
    <name type="scientific">Peiella sedimenti</name>
    <dbReference type="NCBI Taxonomy" id="3061083"/>
    <lineage>
        <taxon>Bacteria</taxon>
        <taxon>Pseudomonadati</taxon>
        <taxon>Pseudomonadota</taxon>
        <taxon>Alphaproteobacteria</taxon>
        <taxon>Caulobacterales</taxon>
        <taxon>Caulobacteraceae</taxon>
        <taxon>Peiella</taxon>
    </lineage>
</organism>
<evidence type="ECO:0000256" key="1">
    <source>
        <dbReference type="ARBA" id="ARBA00023125"/>
    </source>
</evidence>
<evidence type="ECO:0000259" key="2">
    <source>
        <dbReference type="PROSITE" id="PS50943"/>
    </source>
</evidence>
<dbReference type="CDD" id="cd00093">
    <property type="entry name" value="HTH_XRE"/>
    <property type="match status" value="1"/>
</dbReference>
<keyword evidence="1" id="KW-0238">DNA-binding</keyword>
<dbReference type="PANTHER" id="PTHR46797:SF1">
    <property type="entry name" value="METHYLPHOSPHONATE SYNTHASE"/>
    <property type="match status" value="1"/>
</dbReference>
<accession>A0ABT8SLV1</accession>
<dbReference type="InterPro" id="IPR050807">
    <property type="entry name" value="TransReg_Diox_bact_type"/>
</dbReference>
<proteinExistence type="predicted"/>
<dbReference type="SMART" id="SM00530">
    <property type="entry name" value="HTH_XRE"/>
    <property type="match status" value="1"/>
</dbReference>
<dbReference type="PROSITE" id="PS50943">
    <property type="entry name" value="HTH_CROC1"/>
    <property type="match status" value="1"/>
</dbReference>
<dbReference type="PANTHER" id="PTHR46797">
    <property type="entry name" value="HTH-TYPE TRANSCRIPTIONAL REGULATOR"/>
    <property type="match status" value="1"/>
</dbReference>
<evidence type="ECO:0000313" key="4">
    <source>
        <dbReference type="Proteomes" id="UP001169063"/>
    </source>
</evidence>
<keyword evidence="4" id="KW-1185">Reference proteome</keyword>
<dbReference type="Proteomes" id="UP001169063">
    <property type="component" value="Unassembled WGS sequence"/>
</dbReference>
<gene>
    <name evidence="3" type="ORF">Q0812_08890</name>
</gene>
<dbReference type="InterPro" id="IPR010982">
    <property type="entry name" value="Lambda_DNA-bd_dom_sf"/>
</dbReference>
<protein>
    <submittedName>
        <fullName evidence="3">Helix-turn-helix transcriptional regulator</fullName>
    </submittedName>
</protein>
<dbReference type="Gene3D" id="1.10.260.40">
    <property type="entry name" value="lambda repressor-like DNA-binding domains"/>
    <property type="match status" value="1"/>
</dbReference>
<dbReference type="EMBL" id="JAUKTR010000003">
    <property type="protein sequence ID" value="MDO1559541.1"/>
    <property type="molecule type" value="Genomic_DNA"/>
</dbReference>
<feature type="domain" description="HTH cro/C1-type" evidence="2">
    <location>
        <begin position="14"/>
        <end position="68"/>
    </location>
</feature>
<evidence type="ECO:0000313" key="3">
    <source>
        <dbReference type="EMBL" id="MDO1559541.1"/>
    </source>
</evidence>
<reference evidence="3" key="1">
    <citation type="submission" date="2023-07" db="EMBL/GenBank/DDBJ databases">
        <title>Brevundimonas soil sp. nov., isolated from the soil of chemical plant.</title>
        <authorList>
            <person name="Wu N."/>
        </authorList>
    </citation>
    <scope>NUCLEOTIDE SEQUENCE</scope>
    <source>
        <strain evidence="3">XZ-24</strain>
    </source>
</reference>